<dbReference type="Proteomes" id="UP000299102">
    <property type="component" value="Unassembled WGS sequence"/>
</dbReference>
<sequence>MRRAQARQSYIFSYVVILLRVYWRKPKYYESAKKKVKGTPYKGTLSLSALNAVNLRPGPPRQCPQKAAAGRTRRGHVRRRVIDDAPGEKMRDDPAPPGTHPGCLSYIDSPY</sequence>
<keyword evidence="3" id="KW-1185">Reference proteome</keyword>
<organism evidence="2 3">
    <name type="scientific">Eumeta variegata</name>
    <name type="common">Bagworm moth</name>
    <name type="synonym">Eumeta japonica</name>
    <dbReference type="NCBI Taxonomy" id="151549"/>
    <lineage>
        <taxon>Eukaryota</taxon>
        <taxon>Metazoa</taxon>
        <taxon>Ecdysozoa</taxon>
        <taxon>Arthropoda</taxon>
        <taxon>Hexapoda</taxon>
        <taxon>Insecta</taxon>
        <taxon>Pterygota</taxon>
        <taxon>Neoptera</taxon>
        <taxon>Endopterygota</taxon>
        <taxon>Lepidoptera</taxon>
        <taxon>Glossata</taxon>
        <taxon>Ditrysia</taxon>
        <taxon>Tineoidea</taxon>
        <taxon>Psychidae</taxon>
        <taxon>Oiketicinae</taxon>
        <taxon>Eumeta</taxon>
    </lineage>
</organism>
<gene>
    <name evidence="2" type="ORF">EVAR_77201_1</name>
</gene>
<feature type="region of interest" description="Disordered" evidence="1">
    <location>
        <begin position="53"/>
        <end position="111"/>
    </location>
</feature>
<reference evidence="2 3" key="1">
    <citation type="journal article" date="2019" name="Commun. Biol.">
        <title>The bagworm genome reveals a unique fibroin gene that provides high tensile strength.</title>
        <authorList>
            <person name="Kono N."/>
            <person name="Nakamura H."/>
            <person name="Ohtoshi R."/>
            <person name="Tomita M."/>
            <person name="Numata K."/>
            <person name="Arakawa K."/>
        </authorList>
    </citation>
    <scope>NUCLEOTIDE SEQUENCE [LARGE SCALE GENOMIC DNA]</scope>
</reference>
<dbReference type="EMBL" id="BGZK01000031">
    <property type="protein sequence ID" value="GBP08522.1"/>
    <property type="molecule type" value="Genomic_DNA"/>
</dbReference>
<feature type="compositionally biased region" description="Basic and acidic residues" evidence="1">
    <location>
        <begin position="80"/>
        <end position="94"/>
    </location>
</feature>
<evidence type="ECO:0000313" key="3">
    <source>
        <dbReference type="Proteomes" id="UP000299102"/>
    </source>
</evidence>
<name>A0A4C1T281_EUMVA</name>
<dbReference type="AlphaFoldDB" id="A0A4C1T281"/>
<evidence type="ECO:0000256" key="1">
    <source>
        <dbReference type="SAM" id="MobiDB-lite"/>
    </source>
</evidence>
<proteinExistence type="predicted"/>
<protein>
    <submittedName>
        <fullName evidence="2">Uncharacterized protein</fullName>
    </submittedName>
</protein>
<comment type="caution">
    <text evidence="2">The sequence shown here is derived from an EMBL/GenBank/DDBJ whole genome shotgun (WGS) entry which is preliminary data.</text>
</comment>
<evidence type="ECO:0000313" key="2">
    <source>
        <dbReference type="EMBL" id="GBP08522.1"/>
    </source>
</evidence>
<accession>A0A4C1T281</accession>